<gene>
    <name evidence="2" type="ORF">CGLAU_04530</name>
</gene>
<proteinExistence type="predicted"/>
<dbReference type="EMBL" id="CP019688">
    <property type="protein sequence ID" value="AQQ14880.1"/>
    <property type="molecule type" value="Genomic_DNA"/>
</dbReference>
<evidence type="ECO:0000256" key="1">
    <source>
        <dbReference type="SAM" id="MobiDB-lite"/>
    </source>
</evidence>
<feature type="compositionally biased region" description="Basic and acidic residues" evidence="1">
    <location>
        <begin position="172"/>
        <end position="197"/>
    </location>
</feature>
<dbReference type="RefSeq" id="WP_198305026.1">
    <property type="nucleotide sequence ID" value="NZ_CP019688.1"/>
</dbReference>
<reference evidence="2 3" key="1">
    <citation type="submission" date="2016-12" db="EMBL/GenBank/DDBJ databases">
        <authorList>
            <person name="Song W.-J."/>
            <person name="Kurnit D.M."/>
        </authorList>
    </citation>
    <scope>NUCLEOTIDE SEQUENCE [LARGE SCALE GENOMIC DNA]</scope>
    <source>
        <strain evidence="2 3">DSM 30827</strain>
    </source>
</reference>
<evidence type="ECO:0000313" key="3">
    <source>
        <dbReference type="Proteomes" id="UP000217209"/>
    </source>
</evidence>
<dbReference type="KEGG" id="cgv:CGLAU_04530"/>
<feature type="region of interest" description="Disordered" evidence="1">
    <location>
        <begin position="172"/>
        <end position="208"/>
    </location>
</feature>
<feature type="compositionally biased region" description="Basic and acidic residues" evidence="1">
    <location>
        <begin position="96"/>
        <end position="141"/>
    </location>
</feature>
<dbReference type="AlphaFoldDB" id="A0A1Q2HVS1"/>
<organism evidence="2 3">
    <name type="scientific">Corynebacterium glaucum</name>
    <dbReference type="NCBI Taxonomy" id="187491"/>
    <lineage>
        <taxon>Bacteria</taxon>
        <taxon>Bacillati</taxon>
        <taxon>Actinomycetota</taxon>
        <taxon>Actinomycetes</taxon>
        <taxon>Mycobacteriales</taxon>
        <taxon>Corynebacteriaceae</taxon>
        <taxon>Corynebacterium</taxon>
    </lineage>
</organism>
<sequence length="208" mass="24188">MYIFFMVQGYLHIQFQADTFSANPDDPDKLRCRPGIAYNTDPSNRYKDDPKKGKQITGQHKTLTAQKGLREQMHSLGYPVELEVSERHNESLNPDRYAEQQDWERDLANRESEVELKRRSVQRDMDATQRDRKQDADELKKAQRIQQNAEEQARKVADRVLQEACEKAEQDAEQIRSDARKEAEHVEGLAEVVRPEGEETSTPVHPLR</sequence>
<keyword evidence="3" id="KW-1185">Reference proteome</keyword>
<evidence type="ECO:0000313" key="2">
    <source>
        <dbReference type="EMBL" id="AQQ14880.1"/>
    </source>
</evidence>
<name>A0A1Q2HVS1_9CORY</name>
<feature type="region of interest" description="Disordered" evidence="1">
    <location>
        <begin position="84"/>
        <end position="155"/>
    </location>
</feature>
<protein>
    <submittedName>
        <fullName evidence="2">Uncharacterized protein</fullName>
    </submittedName>
</protein>
<dbReference type="Proteomes" id="UP000217209">
    <property type="component" value="Chromosome"/>
</dbReference>
<accession>A0A1Q2HVS1</accession>